<evidence type="ECO:0000256" key="1">
    <source>
        <dbReference type="SAM" id="Phobius"/>
    </source>
</evidence>
<keyword evidence="1" id="KW-0472">Membrane</keyword>
<keyword evidence="1" id="KW-1133">Transmembrane helix</keyword>
<feature type="transmembrane region" description="Helical" evidence="1">
    <location>
        <begin position="30"/>
        <end position="47"/>
    </location>
</feature>
<protein>
    <submittedName>
        <fullName evidence="2">Uncharacterized protein</fullName>
    </submittedName>
</protein>
<evidence type="ECO:0000313" key="2">
    <source>
        <dbReference type="EMBL" id="OXG05057.1"/>
    </source>
</evidence>
<proteinExistence type="predicted"/>
<gene>
    <name evidence="2" type="ORF">B0A64_13575</name>
</gene>
<dbReference type="EMBL" id="MUGS01000027">
    <property type="protein sequence ID" value="OXG05057.1"/>
    <property type="molecule type" value="Genomic_DNA"/>
</dbReference>
<accession>A0A227P555</accession>
<keyword evidence="3" id="KW-1185">Reference proteome</keyword>
<sequence length="62" mass="7082">MPKGLPLGLNCFITTIYQAFFVPYGSQKFIGVFRFCTIVPFAIFLSLSRKETDQQIRTVFAN</sequence>
<evidence type="ECO:0000313" key="3">
    <source>
        <dbReference type="Proteomes" id="UP000214684"/>
    </source>
</evidence>
<dbReference type="Proteomes" id="UP000214684">
    <property type="component" value="Unassembled WGS sequence"/>
</dbReference>
<comment type="caution">
    <text evidence="2">The sequence shown here is derived from an EMBL/GenBank/DDBJ whole genome shotgun (WGS) entry which is preliminary data.</text>
</comment>
<keyword evidence="1" id="KW-0812">Transmembrane</keyword>
<name>A0A227P555_9FLAO</name>
<reference evidence="2 3" key="1">
    <citation type="submission" date="2016-11" db="EMBL/GenBank/DDBJ databases">
        <title>Whole genomes of Flavobacteriaceae.</title>
        <authorList>
            <person name="Stine C."/>
            <person name="Li C."/>
            <person name="Tadesse D."/>
        </authorList>
    </citation>
    <scope>NUCLEOTIDE SEQUENCE [LARGE SCALE GENOMIC DNA]</scope>
    <source>
        <strain evidence="2 3">DSM 24704</strain>
    </source>
</reference>
<organism evidence="2 3">
    <name type="scientific">Flavobacterium araucananum</name>
    <dbReference type="NCBI Taxonomy" id="946678"/>
    <lineage>
        <taxon>Bacteria</taxon>
        <taxon>Pseudomonadati</taxon>
        <taxon>Bacteroidota</taxon>
        <taxon>Flavobacteriia</taxon>
        <taxon>Flavobacteriales</taxon>
        <taxon>Flavobacteriaceae</taxon>
        <taxon>Flavobacterium</taxon>
    </lineage>
</organism>
<dbReference type="AlphaFoldDB" id="A0A227P555"/>